<dbReference type="EMBL" id="FQWM01000003">
    <property type="protein sequence ID" value="SHH15870.1"/>
    <property type="molecule type" value="Genomic_DNA"/>
</dbReference>
<protein>
    <submittedName>
        <fullName evidence="10">Polar amino acid transport system permease protein</fullName>
    </submittedName>
</protein>
<feature type="transmembrane region" description="Helical" evidence="8">
    <location>
        <begin position="189"/>
        <end position="212"/>
    </location>
</feature>
<evidence type="ECO:0000256" key="4">
    <source>
        <dbReference type="ARBA" id="ARBA00022475"/>
    </source>
</evidence>
<dbReference type="RefSeq" id="WP_072792951.1">
    <property type="nucleotide sequence ID" value="NZ_FQWM01000003.1"/>
</dbReference>
<gene>
    <name evidence="10" type="ORF">SAMN04488044_2064</name>
</gene>
<keyword evidence="7 8" id="KW-0472">Membrane</keyword>
<dbReference type="PROSITE" id="PS50928">
    <property type="entry name" value="ABC_TM1"/>
    <property type="match status" value="1"/>
</dbReference>
<dbReference type="PANTHER" id="PTHR30614">
    <property type="entry name" value="MEMBRANE COMPONENT OF AMINO ACID ABC TRANSPORTER"/>
    <property type="match status" value="1"/>
</dbReference>
<dbReference type="OrthoDB" id="9814550at2"/>
<dbReference type="Proteomes" id="UP000184211">
    <property type="component" value="Unassembled WGS sequence"/>
</dbReference>
<keyword evidence="5 8" id="KW-0812">Transmembrane</keyword>
<dbReference type="SUPFAM" id="SSF161098">
    <property type="entry name" value="MetI-like"/>
    <property type="match status" value="1"/>
</dbReference>
<dbReference type="Pfam" id="PF00528">
    <property type="entry name" value="BPD_transp_1"/>
    <property type="match status" value="1"/>
</dbReference>
<evidence type="ECO:0000313" key="11">
    <source>
        <dbReference type="Proteomes" id="UP000184211"/>
    </source>
</evidence>
<dbReference type="InterPro" id="IPR035906">
    <property type="entry name" value="MetI-like_sf"/>
</dbReference>
<keyword evidence="3 8" id="KW-0813">Transport</keyword>
<dbReference type="InterPro" id="IPR010065">
    <property type="entry name" value="AA_ABC_transptr_permease_3TM"/>
</dbReference>
<dbReference type="GO" id="GO:0043190">
    <property type="term" value="C:ATP-binding cassette (ABC) transporter complex"/>
    <property type="evidence" value="ECO:0007669"/>
    <property type="project" value="InterPro"/>
</dbReference>
<organism evidence="10 11">
    <name type="scientific">Cognatishimia maritima</name>
    <dbReference type="NCBI Taxonomy" id="870908"/>
    <lineage>
        <taxon>Bacteria</taxon>
        <taxon>Pseudomonadati</taxon>
        <taxon>Pseudomonadota</taxon>
        <taxon>Alphaproteobacteria</taxon>
        <taxon>Rhodobacterales</taxon>
        <taxon>Paracoccaceae</taxon>
        <taxon>Cognatishimia</taxon>
    </lineage>
</organism>
<keyword evidence="11" id="KW-1185">Reference proteome</keyword>
<dbReference type="NCBIfam" id="TIGR01726">
    <property type="entry name" value="HEQRo_perm_3TM"/>
    <property type="match status" value="1"/>
</dbReference>
<evidence type="ECO:0000256" key="2">
    <source>
        <dbReference type="ARBA" id="ARBA00010072"/>
    </source>
</evidence>
<feature type="domain" description="ABC transmembrane type-1" evidence="9">
    <location>
        <begin position="20"/>
        <end position="208"/>
    </location>
</feature>
<sequence length="222" mass="24181">MYQFNFEPVFGAFDTLLLGAWFTIQMSCMAMLLGLAVSVAGAIGKTSGIRLLNLVVDIYVEIIRNTPFLVQIYFIFFGLPALGIRMSPNQAALLALTVNFGAYGTEIIRAGINSINRGQIEAAQAIGLSWLQVLRYVVIKPALRAVYPALTSQFIFLMLGSSVVSAISATDLTAASNDLNSLTFASFEVYLVTTAIYLVMSIAFSIAFSLIGRSWFAYPVNR</sequence>
<evidence type="ECO:0000256" key="3">
    <source>
        <dbReference type="ARBA" id="ARBA00022448"/>
    </source>
</evidence>
<accession>A0A1M5QQ51</accession>
<evidence type="ECO:0000313" key="10">
    <source>
        <dbReference type="EMBL" id="SHH15870.1"/>
    </source>
</evidence>
<evidence type="ECO:0000256" key="7">
    <source>
        <dbReference type="ARBA" id="ARBA00023136"/>
    </source>
</evidence>
<dbReference type="AlphaFoldDB" id="A0A1M5QQ51"/>
<dbReference type="InterPro" id="IPR000515">
    <property type="entry name" value="MetI-like"/>
</dbReference>
<feature type="transmembrane region" description="Helical" evidence="8">
    <location>
        <begin position="145"/>
        <end position="169"/>
    </location>
</feature>
<dbReference type="CDD" id="cd06261">
    <property type="entry name" value="TM_PBP2"/>
    <property type="match status" value="1"/>
</dbReference>
<comment type="similarity">
    <text evidence="2">Belongs to the binding-protein-dependent transport system permease family. HisMQ subfamily.</text>
</comment>
<name>A0A1M5QQ51_9RHOB</name>
<dbReference type="STRING" id="870908.SAMN04488044_2064"/>
<evidence type="ECO:0000256" key="1">
    <source>
        <dbReference type="ARBA" id="ARBA00004429"/>
    </source>
</evidence>
<evidence type="ECO:0000256" key="6">
    <source>
        <dbReference type="ARBA" id="ARBA00022989"/>
    </source>
</evidence>
<keyword evidence="6 8" id="KW-1133">Transmembrane helix</keyword>
<evidence type="ECO:0000256" key="8">
    <source>
        <dbReference type="RuleBase" id="RU363032"/>
    </source>
</evidence>
<dbReference type="InterPro" id="IPR043429">
    <property type="entry name" value="ArtM/GltK/GlnP/TcyL/YhdX-like"/>
</dbReference>
<feature type="transmembrane region" description="Helical" evidence="8">
    <location>
        <begin position="20"/>
        <end position="43"/>
    </location>
</feature>
<dbReference type="GO" id="GO:0022857">
    <property type="term" value="F:transmembrane transporter activity"/>
    <property type="evidence" value="ECO:0007669"/>
    <property type="project" value="InterPro"/>
</dbReference>
<proteinExistence type="inferred from homology"/>
<comment type="subcellular location">
    <subcellularLocation>
        <location evidence="1">Cell inner membrane</location>
        <topology evidence="1">Multi-pass membrane protein</topology>
    </subcellularLocation>
    <subcellularLocation>
        <location evidence="8">Cell membrane</location>
        <topology evidence="8">Multi-pass membrane protein</topology>
    </subcellularLocation>
</comment>
<dbReference type="GO" id="GO:0006865">
    <property type="term" value="P:amino acid transport"/>
    <property type="evidence" value="ECO:0007669"/>
    <property type="project" value="TreeGrafter"/>
</dbReference>
<evidence type="ECO:0000259" key="9">
    <source>
        <dbReference type="PROSITE" id="PS50928"/>
    </source>
</evidence>
<evidence type="ECO:0000256" key="5">
    <source>
        <dbReference type="ARBA" id="ARBA00022692"/>
    </source>
</evidence>
<dbReference type="PANTHER" id="PTHR30614:SF35">
    <property type="entry name" value="ABC TRANSPORTER PERMEASE PROTEIN"/>
    <property type="match status" value="1"/>
</dbReference>
<keyword evidence="4" id="KW-1003">Cell membrane</keyword>
<dbReference type="Gene3D" id="1.10.3720.10">
    <property type="entry name" value="MetI-like"/>
    <property type="match status" value="1"/>
</dbReference>
<reference evidence="11" key="1">
    <citation type="submission" date="2016-11" db="EMBL/GenBank/DDBJ databases">
        <authorList>
            <person name="Varghese N."/>
            <person name="Submissions S."/>
        </authorList>
    </citation>
    <scope>NUCLEOTIDE SEQUENCE [LARGE SCALE GENOMIC DNA]</scope>
    <source>
        <strain evidence="11">DSM 28223</strain>
    </source>
</reference>